<accession>A0A238LGR7</accession>
<dbReference type="Proteomes" id="UP000201613">
    <property type="component" value="Unassembled WGS sequence"/>
</dbReference>
<dbReference type="PROSITE" id="PS50943">
    <property type="entry name" value="HTH_CROC1"/>
    <property type="match status" value="1"/>
</dbReference>
<keyword evidence="1" id="KW-0472">Membrane</keyword>
<keyword evidence="1" id="KW-1133">Transmembrane helix</keyword>
<gene>
    <name evidence="3" type="ORF">LOM8899_02918</name>
</gene>
<feature type="domain" description="HTH cro/C1-type" evidence="2">
    <location>
        <begin position="18"/>
        <end position="74"/>
    </location>
</feature>
<dbReference type="GO" id="GO:0003677">
    <property type="term" value="F:DNA binding"/>
    <property type="evidence" value="ECO:0007669"/>
    <property type="project" value="InterPro"/>
</dbReference>
<evidence type="ECO:0000259" key="2">
    <source>
        <dbReference type="PROSITE" id="PS50943"/>
    </source>
</evidence>
<dbReference type="InterPro" id="IPR010982">
    <property type="entry name" value="Lambda_DNA-bd_dom_sf"/>
</dbReference>
<keyword evidence="1" id="KW-0812">Transmembrane</keyword>
<keyword evidence="4" id="KW-1185">Reference proteome</keyword>
<name>A0A238LGR7_9RHOB</name>
<proteinExistence type="predicted"/>
<organism evidence="3 4">
    <name type="scientific">Flavimaricola marinus</name>
    <dbReference type="NCBI Taxonomy" id="1819565"/>
    <lineage>
        <taxon>Bacteria</taxon>
        <taxon>Pseudomonadati</taxon>
        <taxon>Pseudomonadota</taxon>
        <taxon>Alphaproteobacteria</taxon>
        <taxon>Rhodobacterales</taxon>
        <taxon>Paracoccaceae</taxon>
        <taxon>Flavimaricola</taxon>
    </lineage>
</organism>
<dbReference type="EMBL" id="FXZK01000005">
    <property type="protein sequence ID" value="SMY08762.1"/>
    <property type="molecule type" value="Genomic_DNA"/>
</dbReference>
<evidence type="ECO:0000313" key="3">
    <source>
        <dbReference type="EMBL" id="SMY08762.1"/>
    </source>
</evidence>
<sequence>MLTKVDKRDRAALFRTRLQTAMAERHSTQSALARAAGVDRSTISQLMQDDGSRLPNAHLVASCAAALGVSADWLLGLSERPERAADLIAAAMSMPEAPRALVDEHIFGWHQEAAGYKIRHVPAGLPDMLKTEAMLRWEYTPSLGRTIDQAIGASQDRLNLMRGARSDFEIALPVHELAEFATGTGYYDGLPAQVRRDQIDQLIDLHQQLYPTLRLYLFDARKLFSAPVTIFGPLLASVYLGSNYLVFRDTERVQAITRHFDGLIRAAEVPAHTLADHLNALRRQVR</sequence>
<evidence type="ECO:0000256" key="1">
    <source>
        <dbReference type="SAM" id="Phobius"/>
    </source>
</evidence>
<evidence type="ECO:0000313" key="4">
    <source>
        <dbReference type="Proteomes" id="UP000201613"/>
    </source>
</evidence>
<dbReference type="RefSeq" id="WP_093992922.1">
    <property type="nucleotide sequence ID" value="NZ_FXZK01000005.1"/>
</dbReference>
<feature type="transmembrane region" description="Helical" evidence="1">
    <location>
        <begin position="223"/>
        <end position="242"/>
    </location>
</feature>
<reference evidence="4" key="1">
    <citation type="submission" date="2017-05" db="EMBL/GenBank/DDBJ databases">
        <authorList>
            <person name="Rodrigo-Torres L."/>
            <person name="Arahal R. D."/>
            <person name="Lucena T."/>
        </authorList>
    </citation>
    <scope>NUCLEOTIDE SEQUENCE [LARGE SCALE GENOMIC DNA]</scope>
    <source>
        <strain evidence="4">CECT 8899</strain>
    </source>
</reference>
<dbReference type="CDD" id="cd00093">
    <property type="entry name" value="HTH_XRE"/>
    <property type="match status" value="1"/>
</dbReference>
<dbReference type="Pfam" id="PF01381">
    <property type="entry name" value="HTH_3"/>
    <property type="match status" value="1"/>
</dbReference>
<dbReference type="AlphaFoldDB" id="A0A238LGR7"/>
<dbReference type="Gene3D" id="1.10.260.40">
    <property type="entry name" value="lambda repressor-like DNA-binding domains"/>
    <property type="match status" value="1"/>
</dbReference>
<dbReference type="SMART" id="SM00530">
    <property type="entry name" value="HTH_XRE"/>
    <property type="match status" value="1"/>
</dbReference>
<dbReference type="OrthoDB" id="8895516at2"/>
<dbReference type="SUPFAM" id="SSF47413">
    <property type="entry name" value="lambda repressor-like DNA-binding domains"/>
    <property type="match status" value="1"/>
</dbReference>
<dbReference type="InterPro" id="IPR001387">
    <property type="entry name" value="Cro/C1-type_HTH"/>
</dbReference>
<protein>
    <submittedName>
        <fullName evidence="3">Helix-turn-helix protein</fullName>
    </submittedName>
</protein>